<feature type="region of interest" description="Disordered" evidence="8">
    <location>
        <begin position="1505"/>
        <end position="1539"/>
    </location>
</feature>
<accession>A0AAV5AI62</accession>
<dbReference type="SUPFAM" id="SSF52440">
    <property type="entry name" value="PreATP-grasp domain"/>
    <property type="match status" value="1"/>
</dbReference>
<dbReference type="PROSITE" id="PS50082">
    <property type="entry name" value="WD_REPEATS_2"/>
    <property type="match status" value="2"/>
</dbReference>
<feature type="domain" description="F-box" evidence="10">
    <location>
        <begin position="2024"/>
        <end position="2071"/>
    </location>
</feature>
<keyword evidence="5" id="KW-0092">Biotin</keyword>
<dbReference type="InterPro" id="IPR011761">
    <property type="entry name" value="ATP-grasp"/>
</dbReference>
<dbReference type="Pfam" id="PF00289">
    <property type="entry name" value="Biotin_carb_N"/>
    <property type="match status" value="1"/>
</dbReference>
<evidence type="ECO:0008006" key="16">
    <source>
        <dbReference type="Google" id="ProtNLM"/>
    </source>
</evidence>
<feature type="domain" description="TNase-like" evidence="11">
    <location>
        <begin position="1740"/>
        <end position="1904"/>
    </location>
</feature>
<dbReference type="Gene3D" id="2.130.10.10">
    <property type="entry name" value="YVTN repeat-like/Quinoprotein amine dehydrogenase"/>
    <property type="match status" value="2"/>
</dbReference>
<dbReference type="SMART" id="SM00878">
    <property type="entry name" value="Biotin_carb_C"/>
    <property type="match status" value="1"/>
</dbReference>
<feature type="compositionally biased region" description="Polar residues" evidence="8">
    <location>
        <begin position="2729"/>
        <end position="2745"/>
    </location>
</feature>
<dbReference type="Gene3D" id="2.40.100.10">
    <property type="entry name" value="Cyclophilin-like"/>
    <property type="match status" value="2"/>
</dbReference>
<dbReference type="PROSITE" id="PS00866">
    <property type="entry name" value="CPSASE_1"/>
    <property type="match status" value="1"/>
</dbReference>
<dbReference type="InterPro" id="IPR005481">
    <property type="entry name" value="BC-like_N"/>
</dbReference>
<dbReference type="SMART" id="SM00320">
    <property type="entry name" value="WD40"/>
    <property type="match status" value="3"/>
</dbReference>
<dbReference type="SUPFAM" id="SSF50199">
    <property type="entry name" value="Staphylococcal nuclease"/>
    <property type="match status" value="1"/>
</dbReference>
<dbReference type="InterPro" id="IPR036322">
    <property type="entry name" value="WD40_repeat_dom_sf"/>
</dbReference>
<evidence type="ECO:0000259" key="12">
    <source>
        <dbReference type="PROSITE" id="PS50975"/>
    </source>
</evidence>
<dbReference type="GO" id="GO:0016787">
    <property type="term" value="F:hydrolase activity"/>
    <property type="evidence" value="ECO:0007669"/>
    <property type="project" value="UniProtKB-KW"/>
</dbReference>
<dbReference type="PROSITE" id="PS50181">
    <property type="entry name" value="FBOX"/>
    <property type="match status" value="1"/>
</dbReference>
<dbReference type="InterPro" id="IPR029000">
    <property type="entry name" value="Cyclophilin-like_dom_sf"/>
</dbReference>
<feature type="compositionally biased region" description="Low complexity" evidence="8">
    <location>
        <begin position="2746"/>
        <end position="2772"/>
    </location>
</feature>
<dbReference type="PROSITE" id="PS50979">
    <property type="entry name" value="BC"/>
    <property type="match status" value="1"/>
</dbReference>
<sequence>MSSAPNAQFDYTNHRLVVVNRGEIALRIFRTAKRLGIQTVAVYTPSDVCAPHVLFADDALAIPVPSENAASKSESSAFVFIDGIVSAINKYNAGHKDHPITLVHPGYGFLSENAVFASRIVNETGAAWVGPRPEVIAEMGLKHVSRKAAIRAGVPVVPGSQGLLGSDGNEVLDIAKNIGFPIILKATAGGGGMGMIVCHNEEGVLFELERAKERAKVLFNDEGVFLEKYFPAARHIEIQVFGNGLGDVVHLAERECSIQRRHQKIIEETPSPFLEANGGIRERMCAAAVALCREINYGSAGTVEFIMDDQSGKFFFLEMNTRIQARYFFHLLEIRHSRSVEHPITEEIHLGLDLIELMIQQAIFEHGALGGLQTESPVMQQEHYDQLRNEGRKDGLHGHAIQGRLYAENPAENFLPSSGLLQYVDLPINENSIRIENSISTGMTITPFFDPLLCKIIVTAKDRESAIKRFIQALDMCTISGPPNNIEYLRDIAESDFFKTGKTLTTSLNQFSYKPRALKILSAGIDMSVQDFPGRTIGLGMPRSGPMDEMGFRIGNILVGNPQTTEGIEMVLLPGMPSVTIKFFCNAIIAVTGRDVEVMVNNELKETWNRVAILEDSILNIKARVSPGQNAVGFRVYICIYGGFPGIPAYLGSKSTSVGLGGYQGRTLISGDQLALKGLVYPPHELETHNGTQFSPLTSPPRHRLTPSYPDTWIIYVLPGPCDNTEYVTEEGIKKFYNTKWIVSPSSNRMGIRLQSSDGSKIEWARENGGEGGSHPSNILDNAYAPATVNINGDTPVILTNEGPDMGGYLCLCTVASAERWKLGQLNPGSSIQFSRISWSKALELRERISEFYENTRVSGGAIDAQTLKDILTDKIPDTPLSPILHIKGNEENGNPDTRVVFRQESEHIAQAGDEGILVDFGGMSLDFFIRARIHAFQEAILKKNPRGLRLLCPCIRSIMCYFDPTELSQSDFISFLIEIEASIPDSVVDMTFPARRLTLPIVLDDRWNREALERYMKSTRNKAVYLPSNIQYLADNNGLASPEEALQKLIQSDWLVFGVGFYLACPFLVPIDPRCRLEGQKMNPSRTFTPKGAIGIAGPVAAVYPIESPGGYQLYGRTLPLWQTWGKGSDYRPEQPWLLETFDQVHFEPITEEEYLTLEKEFDAGLYKFKIEDTVFSMKEYADFVRSVEEESLIFRQKQAQAKLVTEAREKALLATWESEKASTESQVIAEDETNNEFVVRATLFAYIWKIKCNPGQIIDSAEQVLVILEAMKTEIPVKSGDEYIGWKIKGFGKGIREGVAMYSWGKQLYILFYFNNKFGWAPYFPSIDIALGCVDIATPRVNPPTVYLSLPMSLLVSFAVAAIFSRHGNSQGLENDTTPATCTVESADWCPGPLISGPYIPLTPLEPGKVYTQPAMANLCTCSSVTYSLVSACAGCQGAEPSWIQNCPTVLITNGSYPLPIPSNISIPAWAYQNISEFFRPQLAQTIASENLPDSTFISSTPVPTSSEVLATSPQMTPTGSAQTGTSTAAATGSPSSKRITTEITGAVVGAIGGIICFSVVFFFYMRYRKEKRRARRYFDNGVYEGPEDEAGGPYLSSNSTLLAENFTPFLKLYDPADPSTYPPVAPAPAPAPVLPTMSPISPTSTSPRSTSTTRTFGRHTRQNSNESDSTYYSRTLGSHSRQASSDTTSTRSLMSSVSSVFSLGSLSTVVVIWVRNRYFRRIRTAEWVTAKMIQDKRWIKGVVTSVNDGDGFRLYHTPGLFWKWPLKLRHVPSTSKELKNETIHIRMAGVDAPEMEHFGKAAQPYSAEALAWLKKEIEGKRLWVQLIKRDQYNRIVGIPIRPPRILFMHPPASRCVSISMLAAGYAVTYEQSGAEYGGWGKDLFLKHESAARLARRGMWASTVALESPAEYKKRYRDAAITSDLLKNTRSSDNVELEPVDSKQISVTVTRNYRPSICCRQPPRRPHTARGLHLYSKRLLSQLYAKQAPTEFTQRSSTINKPQYDSQSNFQCSNHIDVDKRRCLLVDLPEESLGHIVAYVDDPPSLIALSQVNRKLRNYVADDNTWYRSFIYRYWGIGPENSPSQKRKMLLKRSETTWRKEFTKRSQLLLRWEKSRSSTMNYLPYSSTITSMHLLDNISLMTSNIQYGIVARSLPLTGKILRGFLDASGTANGFGNGNPNAEFSPHVSSIAMSSRGGTAHIAWGFRSGEVALTTAPRVMDSGRPASRYIRCHGRDEHPSQVRSLTFAGNDDELIISGCAHGQVKLWESKRMRCVWSGNVNKDGAPSDACVKVVCSATVDVIVAACQSGHLVVWSGFQISQDDTGHLSQVGIVECTSILRSDLNPKTVQSLFIDPQSDLSAITLLVHYTGDNFFLRYTINTSSKTVHCSRFYTNAGFPITALTPCFIPSRRSIGLLPNTTTTVRNDTLLIHSTSSLMPERPSAFVLTGDSLGGISIWDWVSPSDILGRSNESNEVVPCWTWDAHDDGSISSLEANNYIIVSGSSKGTIKVWDMLTLSSLRVFPSPITKPLPNGEWPPVNQIFIRDDLLVTSVGDRVLVWQAKPIVLSKKVKAKRPNKPKGRGVTTATNKWQQQMELINDVKETKREIAAERARTNRTNGRVRAQQISLDELGLTESEAVDYLLMLSREEEESRISSTLTSSGSSTSISSIEEAMFTLDGLDEALTQVPPHASYSRTWSTGSHDSPSPPSSLDNHNEFPILGSPLRTRVQPTSGSWGRGSPASSWQSANATAASSLSASSLQSHDSGLSQSSRRYADEDAELRFVLELSLAEARSRGEA</sequence>
<dbReference type="InterPro" id="IPR011764">
    <property type="entry name" value="Biotin_carboxylation_dom"/>
</dbReference>
<feature type="repeat" description="WD" evidence="6">
    <location>
        <begin position="2236"/>
        <end position="2278"/>
    </location>
</feature>
<dbReference type="Gene3D" id="3.30.470.20">
    <property type="entry name" value="ATP-grasp fold, B domain"/>
    <property type="match status" value="1"/>
</dbReference>
<dbReference type="InterPro" id="IPR003903">
    <property type="entry name" value="UIM_dom"/>
</dbReference>
<dbReference type="InterPro" id="IPR001810">
    <property type="entry name" value="F-box_dom"/>
</dbReference>
<dbReference type="Gene3D" id="2.40.50.90">
    <property type="match status" value="1"/>
</dbReference>
<evidence type="ECO:0000313" key="15">
    <source>
        <dbReference type="Proteomes" id="UP001050691"/>
    </source>
</evidence>
<dbReference type="PROSITE" id="PS50975">
    <property type="entry name" value="ATP_GRASP"/>
    <property type="match status" value="1"/>
</dbReference>
<dbReference type="InterPro" id="IPR036047">
    <property type="entry name" value="F-box-like_dom_sf"/>
</dbReference>
<keyword evidence="3" id="KW-0378">Hydrolase</keyword>
<dbReference type="GO" id="GO:0046872">
    <property type="term" value="F:metal ion binding"/>
    <property type="evidence" value="ECO:0007669"/>
    <property type="project" value="InterPro"/>
</dbReference>
<dbReference type="InterPro" id="IPR005482">
    <property type="entry name" value="Biotin_COase_C"/>
</dbReference>
<evidence type="ECO:0000256" key="6">
    <source>
        <dbReference type="PROSITE-ProRule" id="PRU00221"/>
    </source>
</evidence>
<dbReference type="PANTHER" id="PTHR18866">
    <property type="entry name" value="CARBOXYLASE:PYRUVATE/ACETYL-COA/PROPIONYL-COA CARBOXYLASE"/>
    <property type="match status" value="1"/>
</dbReference>
<dbReference type="SMART" id="SM00797">
    <property type="entry name" value="AHS2"/>
    <property type="match status" value="1"/>
</dbReference>
<reference evidence="14" key="1">
    <citation type="submission" date="2021-10" db="EMBL/GenBank/DDBJ databases">
        <title>De novo Genome Assembly of Clathrus columnatus (Basidiomycota, Fungi) Using Illumina and Nanopore Sequence Data.</title>
        <authorList>
            <person name="Ogiso-Tanaka E."/>
            <person name="Itagaki H."/>
            <person name="Hosoya T."/>
            <person name="Hosaka K."/>
        </authorList>
    </citation>
    <scope>NUCLEOTIDE SEQUENCE</scope>
    <source>
        <strain evidence="14">MO-923</strain>
    </source>
</reference>
<keyword evidence="9" id="KW-1133">Transmembrane helix</keyword>
<evidence type="ECO:0000256" key="5">
    <source>
        <dbReference type="ARBA" id="ARBA00023267"/>
    </source>
</evidence>
<dbReference type="InterPro" id="IPR035437">
    <property type="entry name" value="SNase_OB-fold_sf"/>
</dbReference>
<dbReference type="SUPFAM" id="SSF81383">
    <property type="entry name" value="F-box domain"/>
    <property type="match status" value="1"/>
</dbReference>
<dbReference type="PROSITE" id="PS50830">
    <property type="entry name" value="TNASE_3"/>
    <property type="match status" value="1"/>
</dbReference>
<dbReference type="GO" id="GO:0005524">
    <property type="term" value="F:ATP binding"/>
    <property type="evidence" value="ECO:0007669"/>
    <property type="project" value="UniProtKB-UniRule"/>
</dbReference>
<feature type="repeat" description="WD" evidence="6">
    <location>
        <begin position="2496"/>
        <end position="2522"/>
    </location>
</feature>
<name>A0AAV5AI62_9AGAM</name>
<dbReference type="InterPro" id="IPR003833">
    <property type="entry name" value="CT_C_D"/>
</dbReference>
<keyword evidence="6" id="KW-0853">WD repeat</keyword>
<dbReference type="Gene3D" id="1.20.1280.50">
    <property type="match status" value="1"/>
</dbReference>
<keyword evidence="4 7" id="KW-0067">ATP-binding</keyword>
<dbReference type="SMART" id="SM00796">
    <property type="entry name" value="AHS1"/>
    <property type="match status" value="1"/>
</dbReference>
<feature type="compositionally biased region" description="Low complexity" evidence="8">
    <location>
        <begin position="1638"/>
        <end position="1658"/>
    </location>
</feature>
<dbReference type="InterPro" id="IPR003778">
    <property type="entry name" value="CT_A_B"/>
</dbReference>
<evidence type="ECO:0000313" key="14">
    <source>
        <dbReference type="EMBL" id="GJJ14085.1"/>
    </source>
</evidence>
<dbReference type="Pfam" id="PF02682">
    <property type="entry name" value="CT_C_D"/>
    <property type="match status" value="1"/>
</dbReference>
<dbReference type="SUPFAM" id="SSF51246">
    <property type="entry name" value="Rudiment single hybrid motif"/>
    <property type="match status" value="1"/>
</dbReference>
<dbReference type="Proteomes" id="UP001050691">
    <property type="component" value="Unassembled WGS sequence"/>
</dbReference>
<dbReference type="SUPFAM" id="SSF50891">
    <property type="entry name" value="Cyclophilin-like"/>
    <property type="match status" value="2"/>
</dbReference>
<feature type="compositionally biased region" description="Pro residues" evidence="8">
    <location>
        <begin position="1626"/>
        <end position="1636"/>
    </location>
</feature>
<comment type="caution">
    <text evidence="14">The sequence shown here is derived from an EMBL/GenBank/DDBJ whole genome shotgun (WGS) entry which is preliminary data.</text>
</comment>
<dbReference type="InterPro" id="IPR001680">
    <property type="entry name" value="WD40_rpt"/>
</dbReference>
<feature type="region of interest" description="Disordered" evidence="8">
    <location>
        <begin position="1626"/>
        <end position="1692"/>
    </location>
</feature>
<dbReference type="SUPFAM" id="SSF56059">
    <property type="entry name" value="Glutathione synthetase ATP-binding domain-like"/>
    <property type="match status" value="1"/>
</dbReference>
<keyword evidence="2 7" id="KW-0547">Nucleotide-binding</keyword>
<dbReference type="CDD" id="cd06850">
    <property type="entry name" value="biotinyl_domain"/>
    <property type="match status" value="1"/>
</dbReference>
<keyword evidence="1" id="KW-0436">Ligase</keyword>
<feature type="compositionally biased region" description="Low complexity" evidence="8">
    <location>
        <begin position="1519"/>
        <end position="1539"/>
    </location>
</feature>
<dbReference type="InterPro" id="IPR016185">
    <property type="entry name" value="PreATP-grasp_dom_sf"/>
</dbReference>
<dbReference type="Pfam" id="PF02786">
    <property type="entry name" value="CPSase_L_D2"/>
    <property type="match status" value="1"/>
</dbReference>
<dbReference type="PROSITE" id="PS00867">
    <property type="entry name" value="CPSASE_2"/>
    <property type="match status" value="1"/>
</dbReference>
<dbReference type="InterPro" id="IPR016071">
    <property type="entry name" value="Staphylococal_nuclease_OB-fold"/>
</dbReference>
<evidence type="ECO:0000256" key="3">
    <source>
        <dbReference type="ARBA" id="ARBA00022801"/>
    </source>
</evidence>
<feature type="compositionally biased region" description="Polar residues" evidence="8">
    <location>
        <begin position="2694"/>
        <end position="2704"/>
    </location>
</feature>
<dbReference type="SUPFAM" id="SSF50978">
    <property type="entry name" value="WD40 repeat-like"/>
    <property type="match status" value="1"/>
</dbReference>
<keyword evidence="9" id="KW-0472">Membrane</keyword>
<dbReference type="Gene3D" id="2.40.50.100">
    <property type="match status" value="1"/>
</dbReference>
<feature type="compositionally biased region" description="Polar residues" evidence="8">
    <location>
        <begin position="1665"/>
        <end position="1689"/>
    </location>
</feature>
<dbReference type="SMART" id="SM00318">
    <property type="entry name" value="SNc"/>
    <property type="match status" value="1"/>
</dbReference>
<dbReference type="InterPro" id="IPR050856">
    <property type="entry name" value="Biotin_carboxylase_complex"/>
</dbReference>
<evidence type="ECO:0000256" key="9">
    <source>
        <dbReference type="SAM" id="Phobius"/>
    </source>
</evidence>
<dbReference type="PANTHER" id="PTHR18866:SF128">
    <property type="entry name" value="UREA AMIDOLYASE"/>
    <property type="match status" value="1"/>
</dbReference>
<evidence type="ECO:0000256" key="7">
    <source>
        <dbReference type="PROSITE-ProRule" id="PRU00409"/>
    </source>
</evidence>
<dbReference type="Pfam" id="PF00565">
    <property type="entry name" value="SNase"/>
    <property type="match status" value="1"/>
</dbReference>
<evidence type="ECO:0000259" key="10">
    <source>
        <dbReference type="PROSITE" id="PS50181"/>
    </source>
</evidence>
<evidence type="ECO:0000256" key="1">
    <source>
        <dbReference type="ARBA" id="ARBA00022598"/>
    </source>
</evidence>
<feature type="domain" description="Biotin carboxylation" evidence="13">
    <location>
        <begin position="12"/>
        <end position="513"/>
    </location>
</feature>
<organism evidence="14 15">
    <name type="scientific">Clathrus columnatus</name>
    <dbReference type="NCBI Taxonomy" id="1419009"/>
    <lineage>
        <taxon>Eukaryota</taxon>
        <taxon>Fungi</taxon>
        <taxon>Dikarya</taxon>
        <taxon>Basidiomycota</taxon>
        <taxon>Agaricomycotina</taxon>
        <taxon>Agaricomycetes</taxon>
        <taxon>Phallomycetidae</taxon>
        <taxon>Phallales</taxon>
        <taxon>Clathraceae</taxon>
        <taxon>Clathrus</taxon>
    </lineage>
</organism>
<keyword evidence="9" id="KW-0812">Transmembrane</keyword>
<keyword evidence="15" id="KW-1185">Reference proteome</keyword>
<dbReference type="PROSITE" id="PS50330">
    <property type="entry name" value="UIM"/>
    <property type="match status" value="1"/>
</dbReference>
<dbReference type="Pfam" id="PF12937">
    <property type="entry name" value="F-box-like"/>
    <property type="match status" value="1"/>
</dbReference>
<dbReference type="InterPro" id="IPR015943">
    <property type="entry name" value="WD40/YVTN_repeat-like_dom_sf"/>
</dbReference>
<feature type="domain" description="ATP-grasp" evidence="12">
    <location>
        <begin position="146"/>
        <end position="363"/>
    </location>
</feature>
<evidence type="ECO:0000256" key="2">
    <source>
        <dbReference type="ARBA" id="ARBA00022741"/>
    </source>
</evidence>
<protein>
    <recommendedName>
        <fullName evidence="16">Urea carboxylase</fullName>
    </recommendedName>
</protein>
<dbReference type="SUPFAM" id="SSF160467">
    <property type="entry name" value="PH0987 N-terminal domain-like"/>
    <property type="match status" value="1"/>
</dbReference>
<dbReference type="InterPro" id="IPR005479">
    <property type="entry name" value="CPAse_ATP-bd"/>
</dbReference>
<feature type="compositionally biased region" description="Polar residues" evidence="8">
    <location>
        <begin position="1505"/>
        <end position="1518"/>
    </location>
</feature>
<proteinExistence type="predicted"/>
<dbReference type="InterPro" id="IPR011054">
    <property type="entry name" value="Rudment_hybrid_motif"/>
</dbReference>
<evidence type="ECO:0000259" key="11">
    <source>
        <dbReference type="PROSITE" id="PS50830"/>
    </source>
</evidence>
<evidence type="ECO:0000259" key="13">
    <source>
        <dbReference type="PROSITE" id="PS50979"/>
    </source>
</evidence>
<evidence type="ECO:0000256" key="8">
    <source>
        <dbReference type="SAM" id="MobiDB-lite"/>
    </source>
</evidence>
<evidence type="ECO:0000256" key="4">
    <source>
        <dbReference type="ARBA" id="ARBA00022840"/>
    </source>
</evidence>
<gene>
    <name evidence="14" type="ORF">Clacol_008342</name>
</gene>
<dbReference type="Pfam" id="PF02785">
    <property type="entry name" value="Biotin_carb_C"/>
    <property type="match status" value="1"/>
</dbReference>
<feature type="transmembrane region" description="Helical" evidence="9">
    <location>
        <begin position="1696"/>
        <end position="1717"/>
    </location>
</feature>
<dbReference type="Gene3D" id="3.30.1360.40">
    <property type="match status" value="1"/>
</dbReference>
<dbReference type="EMBL" id="BPWL01000009">
    <property type="protein sequence ID" value="GJJ14085.1"/>
    <property type="molecule type" value="Genomic_DNA"/>
</dbReference>
<feature type="transmembrane region" description="Helical" evidence="9">
    <location>
        <begin position="1546"/>
        <end position="1568"/>
    </location>
</feature>
<dbReference type="Pfam" id="PF02626">
    <property type="entry name" value="CT_A_B"/>
    <property type="match status" value="1"/>
</dbReference>
<feature type="region of interest" description="Disordered" evidence="8">
    <location>
        <begin position="2692"/>
        <end position="2774"/>
    </location>
</feature>
<dbReference type="SMART" id="SM00256">
    <property type="entry name" value="FBOX"/>
    <property type="match status" value="1"/>
</dbReference>
<dbReference type="GO" id="GO:0016874">
    <property type="term" value="F:ligase activity"/>
    <property type="evidence" value="ECO:0007669"/>
    <property type="project" value="UniProtKB-KW"/>
</dbReference>